<feature type="region of interest" description="Disordered" evidence="1">
    <location>
        <begin position="17"/>
        <end position="37"/>
    </location>
</feature>
<evidence type="ECO:0000313" key="3">
    <source>
        <dbReference type="EMBL" id="CAL8121780.1"/>
    </source>
</evidence>
<feature type="compositionally biased region" description="Polar residues" evidence="1">
    <location>
        <begin position="345"/>
        <end position="355"/>
    </location>
</feature>
<evidence type="ECO:0000259" key="2">
    <source>
        <dbReference type="PROSITE" id="PS51399"/>
    </source>
</evidence>
<evidence type="ECO:0000256" key="1">
    <source>
        <dbReference type="SAM" id="MobiDB-lite"/>
    </source>
</evidence>
<dbReference type="InterPro" id="IPR036241">
    <property type="entry name" value="NSFL1C_SEP_dom_sf"/>
</dbReference>
<comment type="caution">
    <text evidence="3">The sequence shown here is derived from an EMBL/GenBank/DDBJ whole genome shotgun (WGS) entry which is preliminary data.</text>
</comment>
<accession>A0ABP1R6Y3</accession>
<gene>
    <name evidence="3" type="ORF">ODALV1_LOCUS19536</name>
</gene>
<dbReference type="SUPFAM" id="SSF102848">
    <property type="entry name" value="NSFL1 (p97 ATPase) cofactor p47, SEP domain"/>
    <property type="match status" value="1"/>
</dbReference>
<dbReference type="EMBL" id="CAXLJM020000066">
    <property type="protein sequence ID" value="CAL8121780.1"/>
    <property type="molecule type" value="Genomic_DNA"/>
</dbReference>
<name>A0ABP1R6Y3_9HEXA</name>
<organism evidence="3 4">
    <name type="scientific">Orchesella dallaii</name>
    <dbReference type="NCBI Taxonomy" id="48710"/>
    <lineage>
        <taxon>Eukaryota</taxon>
        <taxon>Metazoa</taxon>
        <taxon>Ecdysozoa</taxon>
        <taxon>Arthropoda</taxon>
        <taxon>Hexapoda</taxon>
        <taxon>Collembola</taxon>
        <taxon>Entomobryomorpha</taxon>
        <taxon>Entomobryoidea</taxon>
        <taxon>Orchesellidae</taxon>
        <taxon>Orchesellinae</taxon>
        <taxon>Orchesella</taxon>
    </lineage>
</organism>
<dbReference type="PANTHER" id="PTHR23333:SF4">
    <property type="entry name" value="UBX DOMAIN-CONTAINING PROTEIN 11"/>
    <property type="match status" value="1"/>
</dbReference>
<keyword evidence="4" id="KW-1185">Reference proteome</keyword>
<feature type="domain" description="SEP" evidence="2">
    <location>
        <begin position="418"/>
        <end position="482"/>
    </location>
</feature>
<dbReference type="PROSITE" id="PS51399">
    <property type="entry name" value="SEP"/>
    <property type="match status" value="1"/>
</dbReference>
<evidence type="ECO:0000313" key="4">
    <source>
        <dbReference type="Proteomes" id="UP001642540"/>
    </source>
</evidence>
<dbReference type="InterPro" id="IPR012989">
    <property type="entry name" value="SEP_domain"/>
</dbReference>
<proteinExistence type="predicted"/>
<dbReference type="Proteomes" id="UP001642540">
    <property type="component" value="Unassembled WGS sequence"/>
</dbReference>
<protein>
    <recommendedName>
        <fullName evidence="2">SEP domain-containing protein</fullName>
    </recommendedName>
</protein>
<dbReference type="PANTHER" id="PTHR23333">
    <property type="entry name" value="UBX DOMAIN CONTAINING PROTEIN"/>
    <property type="match status" value="1"/>
</dbReference>
<dbReference type="Gene3D" id="3.30.420.210">
    <property type="entry name" value="SEP domain"/>
    <property type="match status" value="1"/>
</dbReference>
<reference evidence="3 4" key="1">
    <citation type="submission" date="2024-08" db="EMBL/GenBank/DDBJ databases">
        <authorList>
            <person name="Cucini C."/>
            <person name="Frati F."/>
        </authorList>
    </citation>
    <scope>NUCLEOTIDE SEQUENCE [LARGE SCALE GENOMIC DNA]</scope>
</reference>
<feature type="region of interest" description="Disordered" evidence="1">
    <location>
        <begin position="328"/>
        <end position="355"/>
    </location>
</feature>
<feature type="compositionally biased region" description="Basic and acidic residues" evidence="1">
    <location>
        <begin position="274"/>
        <end position="283"/>
    </location>
</feature>
<feature type="region of interest" description="Disordered" evidence="1">
    <location>
        <begin position="274"/>
        <end position="293"/>
    </location>
</feature>
<dbReference type="Pfam" id="PF08059">
    <property type="entry name" value="SEP"/>
    <property type="match status" value="1"/>
</dbReference>
<sequence length="667" mass="73235">MSSENPKKFPYLVLRNLSTEQTDDKSTQGSKELQSKRDVVQRVSANANNNVPVSNSLAQHEYLYGLADPLLKRPERPIKDLLTTGDQPLYNGYNAGVSFAQMKAILTAQKELRKPAGSLYPSASQISLIPETELIYRKYFPTEEIETKVPKAKQKGIHTIPSGNSAPVATIVRKHNKDTFVASSATSSASESNINTAARNSYHNEDGTLCKTGLTEASKSVSNDKHVVVKPKDADARFRKRAHQQLVSLSTEVERLSSEMNDLKKELREVRAVARKNSSDNDNSKSNVDSLSRQVAEMDGKLDCLQESVNCQEKSILSKLMLIGEMSDSDSDCDGRDSKDVDAGSSPSSTKLTSVAASKRSTTSIDSFPKACSNWIPIAPDFDKLLHAVALLNYRMDRNQSMKMCTSSNGNGATFKHSDVIELTLFKNGMILGSTGFRSYSTMSVIRFVNELFNGYLPTELSTQYPDGVVIVLTDRRSVSHSIDERFKGTGSVLSVLESPPDLLPGTDINCLSRKQSMESILPSTTASLVSLSIDTSSQTLTTGSTFEILPDLKLHNVSQHGKLKMITLKIRNRDNDCKYKLRVSTQCTVKAVVDHISKIVPGESVVQIDLTGKNTSTVTKVFDIILPVPYGKLSCLNSTLEEYGINQNTLVYIQQATQSKICGLET</sequence>
<feature type="compositionally biased region" description="Basic and acidic residues" evidence="1">
    <location>
        <begin position="333"/>
        <end position="342"/>
    </location>
</feature>